<protein>
    <submittedName>
        <fullName evidence="2">Uncharacterized protein</fullName>
    </submittedName>
</protein>
<dbReference type="Proteomes" id="UP000614601">
    <property type="component" value="Unassembled WGS sequence"/>
</dbReference>
<name>A0A811L4I5_9BILA</name>
<evidence type="ECO:0000256" key="1">
    <source>
        <dbReference type="SAM" id="MobiDB-lite"/>
    </source>
</evidence>
<gene>
    <name evidence="2" type="ORF">BOKJ2_LOCUS9734</name>
</gene>
<comment type="caution">
    <text evidence="2">The sequence shown here is derived from an EMBL/GenBank/DDBJ whole genome shotgun (WGS) entry which is preliminary data.</text>
</comment>
<feature type="region of interest" description="Disordered" evidence="1">
    <location>
        <begin position="33"/>
        <end position="89"/>
    </location>
</feature>
<keyword evidence="3" id="KW-1185">Reference proteome</keyword>
<feature type="compositionally biased region" description="Acidic residues" evidence="1">
    <location>
        <begin position="64"/>
        <end position="76"/>
    </location>
</feature>
<dbReference type="EMBL" id="CAJFDH010000005">
    <property type="protein sequence ID" value="CAD5222618.1"/>
    <property type="molecule type" value="Genomic_DNA"/>
</dbReference>
<organism evidence="2 3">
    <name type="scientific">Bursaphelenchus okinawaensis</name>
    <dbReference type="NCBI Taxonomy" id="465554"/>
    <lineage>
        <taxon>Eukaryota</taxon>
        <taxon>Metazoa</taxon>
        <taxon>Ecdysozoa</taxon>
        <taxon>Nematoda</taxon>
        <taxon>Chromadorea</taxon>
        <taxon>Rhabditida</taxon>
        <taxon>Tylenchina</taxon>
        <taxon>Tylenchomorpha</taxon>
        <taxon>Aphelenchoidea</taxon>
        <taxon>Aphelenchoididae</taxon>
        <taxon>Bursaphelenchus</taxon>
    </lineage>
</organism>
<evidence type="ECO:0000313" key="2">
    <source>
        <dbReference type="EMBL" id="CAD5222618.1"/>
    </source>
</evidence>
<dbReference type="Proteomes" id="UP000783686">
    <property type="component" value="Unassembled WGS sequence"/>
</dbReference>
<proteinExistence type="predicted"/>
<feature type="compositionally biased region" description="Basic and acidic residues" evidence="1">
    <location>
        <begin position="78"/>
        <end position="89"/>
    </location>
</feature>
<evidence type="ECO:0000313" key="3">
    <source>
        <dbReference type="Proteomes" id="UP000614601"/>
    </source>
</evidence>
<dbReference type="EMBL" id="CAJFCW020000005">
    <property type="protein sequence ID" value="CAG9116582.1"/>
    <property type="molecule type" value="Genomic_DNA"/>
</dbReference>
<dbReference type="AlphaFoldDB" id="A0A811L4I5"/>
<feature type="compositionally biased region" description="Polar residues" evidence="1">
    <location>
        <begin position="34"/>
        <end position="63"/>
    </location>
</feature>
<sequence length="114" mass="12956">MGQVFGRDNQAESNKLVKPRSYIDKLANFVVEGESSSSLTDASETTFSSGTEYTQTSTDSVNSTEEDMSDLEDIGNTDEVRTTVDHEQQKRIDHWIQKATNFDDHEKLQYQTRL</sequence>
<accession>A0A811L4I5</accession>
<reference evidence="2" key="1">
    <citation type="submission" date="2020-09" db="EMBL/GenBank/DDBJ databases">
        <authorList>
            <person name="Kikuchi T."/>
        </authorList>
    </citation>
    <scope>NUCLEOTIDE SEQUENCE</scope>
    <source>
        <strain evidence="2">SH1</strain>
    </source>
</reference>